<dbReference type="NCBIfam" id="NF037979">
    <property type="entry name" value="Na_transp"/>
    <property type="match status" value="1"/>
</dbReference>
<dbReference type="EMBL" id="FPHL01000014">
    <property type="protein sequence ID" value="SFV57183.1"/>
    <property type="molecule type" value="Genomic_DNA"/>
</dbReference>
<feature type="transmembrane region" description="Helical" evidence="6">
    <location>
        <begin position="135"/>
        <end position="159"/>
    </location>
</feature>
<dbReference type="InterPro" id="IPR047218">
    <property type="entry name" value="YocR/YhdH-like"/>
</dbReference>
<dbReference type="GO" id="GO:0016020">
    <property type="term" value="C:membrane"/>
    <property type="evidence" value="ECO:0007669"/>
    <property type="project" value="UniProtKB-SubCell"/>
</dbReference>
<keyword evidence="3 6" id="KW-0812">Transmembrane</keyword>
<dbReference type="PRINTS" id="PR00176">
    <property type="entry name" value="NANEUSMPORT"/>
</dbReference>
<feature type="transmembrane region" description="Helical" evidence="6">
    <location>
        <begin position="33"/>
        <end position="58"/>
    </location>
</feature>
<dbReference type="InterPro" id="IPR037272">
    <property type="entry name" value="SNS_sf"/>
</dbReference>
<organism evidence="7">
    <name type="scientific">hydrothermal vent metagenome</name>
    <dbReference type="NCBI Taxonomy" id="652676"/>
    <lineage>
        <taxon>unclassified sequences</taxon>
        <taxon>metagenomes</taxon>
        <taxon>ecological metagenomes</taxon>
    </lineage>
</organism>
<dbReference type="PROSITE" id="PS50267">
    <property type="entry name" value="NA_NEUROTRAN_SYMP_3"/>
    <property type="match status" value="1"/>
</dbReference>
<feature type="transmembrane region" description="Helical" evidence="6">
    <location>
        <begin position="171"/>
        <end position="189"/>
    </location>
</feature>
<protein>
    <submittedName>
        <fullName evidence="7">Sodium-dependent transporter</fullName>
    </submittedName>
</protein>
<dbReference type="PROSITE" id="PS00610">
    <property type="entry name" value="NA_NEUROTRAN_SYMP_1"/>
    <property type="match status" value="1"/>
</dbReference>
<feature type="transmembrane region" description="Helical" evidence="6">
    <location>
        <begin position="248"/>
        <end position="272"/>
    </location>
</feature>
<dbReference type="Pfam" id="PF00209">
    <property type="entry name" value="SNF"/>
    <property type="match status" value="2"/>
</dbReference>
<dbReference type="PANTHER" id="PTHR42948:SF1">
    <property type="entry name" value="TRANSPORTER"/>
    <property type="match status" value="1"/>
</dbReference>
<proteinExistence type="predicted"/>
<evidence type="ECO:0000313" key="7">
    <source>
        <dbReference type="EMBL" id="SFV57183.1"/>
    </source>
</evidence>
<dbReference type="InterPro" id="IPR000175">
    <property type="entry name" value="Na/ntran_symport"/>
</dbReference>
<dbReference type="AlphaFoldDB" id="A0A1W1BUJ0"/>
<keyword evidence="5 6" id="KW-0472">Membrane</keyword>
<feature type="transmembrane region" description="Helical" evidence="6">
    <location>
        <begin position="424"/>
        <end position="448"/>
    </location>
</feature>
<dbReference type="SUPFAM" id="SSF161070">
    <property type="entry name" value="SNF-like"/>
    <property type="match status" value="1"/>
</dbReference>
<accession>A0A1W1BUJ0</accession>
<dbReference type="CDD" id="cd10336">
    <property type="entry name" value="SLC6sbd_Tyt1-Like"/>
    <property type="match status" value="1"/>
</dbReference>
<feature type="transmembrane region" description="Helical" evidence="6">
    <location>
        <begin position="292"/>
        <end position="320"/>
    </location>
</feature>
<comment type="subcellular location">
    <subcellularLocation>
        <location evidence="1">Membrane</location>
        <topology evidence="1">Multi-pass membrane protein</topology>
    </subcellularLocation>
</comment>
<reference evidence="7" key="1">
    <citation type="submission" date="2016-10" db="EMBL/GenBank/DDBJ databases">
        <authorList>
            <person name="de Groot N.N."/>
        </authorList>
    </citation>
    <scope>NUCLEOTIDE SEQUENCE</scope>
</reference>
<dbReference type="PANTHER" id="PTHR42948">
    <property type="entry name" value="TRANSPORTER"/>
    <property type="match status" value="1"/>
</dbReference>
<evidence type="ECO:0000256" key="5">
    <source>
        <dbReference type="ARBA" id="ARBA00023136"/>
    </source>
</evidence>
<keyword evidence="4 6" id="KW-1133">Transmembrane helix</keyword>
<evidence type="ECO:0000256" key="1">
    <source>
        <dbReference type="ARBA" id="ARBA00004141"/>
    </source>
</evidence>
<name>A0A1W1BUJ0_9ZZZZ</name>
<evidence type="ECO:0000256" key="2">
    <source>
        <dbReference type="ARBA" id="ARBA00022448"/>
    </source>
</evidence>
<feature type="transmembrane region" description="Helical" evidence="6">
    <location>
        <begin position="213"/>
        <end position="236"/>
    </location>
</feature>
<gene>
    <name evidence="7" type="ORF">MNB_SV-10-500</name>
</gene>
<feature type="transmembrane region" description="Helical" evidence="6">
    <location>
        <begin position="90"/>
        <end position="115"/>
    </location>
</feature>
<feature type="transmembrane region" description="Helical" evidence="6">
    <location>
        <begin position="341"/>
        <end position="361"/>
    </location>
</feature>
<evidence type="ECO:0000256" key="6">
    <source>
        <dbReference type="SAM" id="Phobius"/>
    </source>
</evidence>
<evidence type="ECO:0000256" key="3">
    <source>
        <dbReference type="ARBA" id="ARBA00022692"/>
    </source>
</evidence>
<feature type="transmembrane region" description="Helical" evidence="6">
    <location>
        <begin position="381"/>
        <end position="403"/>
    </location>
</feature>
<evidence type="ECO:0000256" key="4">
    <source>
        <dbReference type="ARBA" id="ARBA00022989"/>
    </source>
</evidence>
<keyword evidence="2" id="KW-0813">Transport</keyword>
<sequence>MAKARFSRVGFILAAAGAAVGLGNIWKFPYITGLYGGGAFVFVYLITVMLIGFSILAAEMFIGYKGGKDAVTSFELVAPEGKKSWKFAGFMFISGMIIMTFYSVVIGWIFHYIYLSASGGLPTSMDEAKTTFDTLVGLSPLTATLWHLLATVFVAAVLMGGIKAGIEKANLILMPMLMAILLGLLIYAMNFDGFGKALAFMFEPDWSKLNSEAIVRAVGHAFFTLSIGLGTMITYAASMSHKQSVFKAAFWVTMLDTLIALIAGVMLYSFIFQFHAEPGQGPGLVFKTLPVILTQLGTTGTVLAAIFFIALAFAGLTSAISLTEPAVEYFIQRFHWSRPKAVIVNTTLYFIIGISAILSYTKAYGAAFSIGGTPLFDAFEFSTDSILLPLGGLLIAIFVGYVLPEHTREEMRKHHRVPLRFYKIWRFSLRYIAPAAIIFMMLNNFGIIKI</sequence>